<dbReference type="InterPro" id="IPR001849">
    <property type="entry name" value="PH_domain"/>
</dbReference>
<name>A0A9P6HL21_9AGAM</name>
<dbReference type="InterPro" id="IPR041675">
    <property type="entry name" value="PH_5"/>
</dbReference>
<protein>
    <submittedName>
        <fullName evidence="4">CNH domain-containing protein</fullName>
    </submittedName>
</protein>
<dbReference type="SUPFAM" id="SSF50729">
    <property type="entry name" value="PH domain-like"/>
    <property type="match status" value="1"/>
</dbReference>
<sequence>MSVFANKPFSRLWNGKSKPDIYPRTADFAGDAAPPFTELAESGLGRVPASEELARILCYNSKITFKDSEFVDLDLTHERRRLICAGRLFRTDSTFERKGMYELFVLLFDNYLVITNIVGTGPNLTFQVCKRPIPLDLLRVETYAPPSRKRTISGRNGTNTFPPESWDIAPPSGDFREMLPLVIYHDGRLGGTTRLYAETEGVQSTWKSKLDEAILFRQKSSQVFEVSVVAREEFLTMGTSRGLHTYPPGDRPMGGSITCAIPFSTHDGRTLLAIGCVEGLWIGIGKDLRSFRWVLRLPVQQCIVNGEYGLILIRSNGELHVFDLEESVPKSTGRALTFRPKILEIKGKVDFFRAGKLNGEMYIVAAVKKHLDTIFHVWEAAMTMGPDGPLPDPQKFRLVHTFFLPAECTEIVFLRTKLCVLHNNGFNLIKLPEMSVAGIPQVGDKNVSECKKVLKRCSSARPISMTRIEPEVFFLCYDKFGLYVDRYGVPLQGREIVEWEGQACHASFRFPYLLLFSPAFVEIRNLVHGRLIQIIRADVAVGNLGGSGCGGGPIRCLWDGRGGGRNANYDPEFGYVGGGDYGSGSGDGVHGDVDGPELPTVLGAVDIPIPTTTDEWGAQSSSSSVVMQQCVFTLFSPVPPPYSPHVEEPTVPYDADSII</sequence>
<dbReference type="Proteomes" id="UP000736335">
    <property type="component" value="Unassembled WGS sequence"/>
</dbReference>
<keyword evidence="5" id="KW-1185">Reference proteome</keyword>
<evidence type="ECO:0000259" key="3">
    <source>
        <dbReference type="PROSITE" id="PS50219"/>
    </source>
</evidence>
<dbReference type="EMBL" id="WIUZ02000003">
    <property type="protein sequence ID" value="KAF9789716.1"/>
    <property type="molecule type" value="Genomic_DNA"/>
</dbReference>
<dbReference type="Gene3D" id="2.30.29.30">
    <property type="entry name" value="Pleckstrin-homology domain (PH domain)/Phosphotyrosine-binding domain (PTB)"/>
    <property type="match status" value="1"/>
</dbReference>
<organism evidence="4 5">
    <name type="scientific">Thelephora terrestris</name>
    <dbReference type="NCBI Taxonomy" id="56493"/>
    <lineage>
        <taxon>Eukaryota</taxon>
        <taxon>Fungi</taxon>
        <taxon>Dikarya</taxon>
        <taxon>Basidiomycota</taxon>
        <taxon>Agaricomycotina</taxon>
        <taxon>Agaricomycetes</taxon>
        <taxon>Thelephorales</taxon>
        <taxon>Thelephoraceae</taxon>
        <taxon>Thelephora</taxon>
    </lineage>
</organism>
<proteinExistence type="predicted"/>
<evidence type="ECO:0000256" key="2">
    <source>
        <dbReference type="ARBA" id="ARBA00022658"/>
    </source>
</evidence>
<dbReference type="PANTHER" id="PTHR46572:SF1">
    <property type="entry name" value="RHO1 GUANINE NUCLEOTIDE EXCHANGE FACTOR TUS1"/>
    <property type="match status" value="1"/>
</dbReference>
<dbReference type="InterPro" id="IPR001180">
    <property type="entry name" value="CNH_dom"/>
</dbReference>
<evidence type="ECO:0000256" key="1">
    <source>
        <dbReference type="ARBA" id="ARBA00022553"/>
    </source>
</evidence>
<dbReference type="Pfam" id="PF15405">
    <property type="entry name" value="PH_5"/>
    <property type="match status" value="1"/>
</dbReference>
<dbReference type="PANTHER" id="PTHR46572">
    <property type="entry name" value="RHO1 GDP-GTP EXCHANGE PROTEIN 1-RELATED"/>
    <property type="match status" value="1"/>
</dbReference>
<evidence type="ECO:0000313" key="4">
    <source>
        <dbReference type="EMBL" id="KAF9789716.1"/>
    </source>
</evidence>
<feature type="domain" description="CNH" evidence="3">
    <location>
        <begin position="254"/>
        <end position="550"/>
    </location>
</feature>
<comment type="caution">
    <text evidence="4">The sequence shown here is derived from an EMBL/GenBank/DDBJ whole genome shotgun (WGS) entry which is preliminary data.</text>
</comment>
<dbReference type="SMART" id="SM00036">
    <property type="entry name" value="CNH"/>
    <property type="match status" value="1"/>
</dbReference>
<dbReference type="OrthoDB" id="660555at2759"/>
<keyword evidence="1" id="KW-0597">Phosphoprotein</keyword>
<reference evidence="4" key="2">
    <citation type="submission" date="2020-11" db="EMBL/GenBank/DDBJ databases">
        <authorList>
            <consortium name="DOE Joint Genome Institute"/>
            <person name="Kuo A."/>
            <person name="Miyauchi S."/>
            <person name="Kiss E."/>
            <person name="Drula E."/>
            <person name="Kohler A."/>
            <person name="Sanchez-Garcia M."/>
            <person name="Andreopoulos B."/>
            <person name="Barry K.W."/>
            <person name="Bonito G."/>
            <person name="Buee M."/>
            <person name="Carver A."/>
            <person name="Chen C."/>
            <person name="Cichocki N."/>
            <person name="Clum A."/>
            <person name="Culley D."/>
            <person name="Crous P.W."/>
            <person name="Fauchery L."/>
            <person name="Girlanda M."/>
            <person name="Hayes R."/>
            <person name="Keri Z."/>
            <person name="Labutti K."/>
            <person name="Lipzen A."/>
            <person name="Lombard V."/>
            <person name="Magnuson J."/>
            <person name="Maillard F."/>
            <person name="Morin E."/>
            <person name="Murat C."/>
            <person name="Nolan M."/>
            <person name="Ohm R."/>
            <person name="Pangilinan J."/>
            <person name="Pereira M."/>
            <person name="Perotto S."/>
            <person name="Peter M."/>
            <person name="Riley R."/>
            <person name="Sitrit Y."/>
            <person name="Stielow B."/>
            <person name="Szollosi G."/>
            <person name="Zifcakova L."/>
            <person name="Stursova M."/>
            <person name="Spatafora J.W."/>
            <person name="Tedersoo L."/>
            <person name="Vaario L.-M."/>
            <person name="Yamada A."/>
            <person name="Yan M."/>
            <person name="Wang P."/>
            <person name="Xu J."/>
            <person name="Bruns T."/>
            <person name="Baldrian P."/>
            <person name="Vilgalys R."/>
            <person name="Henrissat B."/>
            <person name="Grigoriev I.V."/>
            <person name="Hibbett D."/>
            <person name="Nagy L.G."/>
            <person name="Martin F.M."/>
        </authorList>
    </citation>
    <scope>NUCLEOTIDE SEQUENCE</scope>
    <source>
        <strain evidence="4">UH-Tt-Lm1</strain>
    </source>
</reference>
<keyword evidence="2" id="KW-0344">Guanine-nucleotide releasing factor</keyword>
<dbReference type="GO" id="GO:0005085">
    <property type="term" value="F:guanyl-nucleotide exchange factor activity"/>
    <property type="evidence" value="ECO:0007669"/>
    <property type="project" value="UniProtKB-KW"/>
</dbReference>
<dbReference type="AlphaFoldDB" id="A0A9P6HL21"/>
<dbReference type="Pfam" id="PF00780">
    <property type="entry name" value="CNH"/>
    <property type="match status" value="1"/>
</dbReference>
<accession>A0A9P6HL21</accession>
<dbReference type="PROSITE" id="PS50219">
    <property type="entry name" value="CNH"/>
    <property type="match status" value="1"/>
</dbReference>
<gene>
    <name evidence="4" type="ORF">BJ322DRAFT_1105577</name>
</gene>
<evidence type="ECO:0000313" key="5">
    <source>
        <dbReference type="Proteomes" id="UP000736335"/>
    </source>
</evidence>
<reference evidence="4" key="1">
    <citation type="journal article" date="2020" name="Nat. Commun.">
        <title>Large-scale genome sequencing of mycorrhizal fungi provides insights into the early evolution of symbiotic traits.</title>
        <authorList>
            <person name="Miyauchi S."/>
            <person name="Kiss E."/>
            <person name="Kuo A."/>
            <person name="Drula E."/>
            <person name="Kohler A."/>
            <person name="Sanchez-Garcia M."/>
            <person name="Morin E."/>
            <person name="Andreopoulos B."/>
            <person name="Barry K.W."/>
            <person name="Bonito G."/>
            <person name="Buee M."/>
            <person name="Carver A."/>
            <person name="Chen C."/>
            <person name="Cichocki N."/>
            <person name="Clum A."/>
            <person name="Culley D."/>
            <person name="Crous P.W."/>
            <person name="Fauchery L."/>
            <person name="Girlanda M."/>
            <person name="Hayes R.D."/>
            <person name="Keri Z."/>
            <person name="LaButti K."/>
            <person name="Lipzen A."/>
            <person name="Lombard V."/>
            <person name="Magnuson J."/>
            <person name="Maillard F."/>
            <person name="Murat C."/>
            <person name="Nolan M."/>
            <person name="Ohm R.A."/>
            <person name="Pangilinan J."/>
            <person name="Pereira M.F."/>
            <person name="Perotto S."/>
            <person name="Peter M."/>
            <person name="Pfister S."/>
            <person name="Riley R."/>
            <person name="Sitrit Y."/>
            <person name="Stielow J.B."/>
            <person name="Szollosi G."/>
            <person name="Zifcakova L."/>
            <person name="Stursova M."/>
            <person name="Spatafora J.W."/>
            <person name="Tedersoo L."/>
            <person name="Vaario L.M."/>
            <person name="Yamada A."/>
            <person name="Yan M."/>
            <person name="Wang P."/>
            <person name="Xu J."/>
            <person name="Bruns T."/>
            <person name="Baldrian P."/>
            <person name="Vilgalys R."/>
            <person name="Dunand C."/>
            <person name="Henrissat B."/>
            <person name="Grigoriev I.V."/>
            <person name="Hibbett D."/>
            <person name="Nagy L.G."/>
            <person name="Martin F.M."/>
        </authorList>
    </citation>
    <scope>NUCLEOTIDE SEQUENCE</scope>
    <source>
        <strain evidence="4">UH-Tt-Lm1</strain>
    </source>
</reference>
<dbReference type="SMART" id="SM00233">
    <property type="entry name" value="PH"/>
    <property type="match status" value="1"/>
</dbReference>
<dbReference type="InterPro" id="IPR011993">
    <property type="entry name" value="PH-like_dom_sf"/>
</dbReference>
<dbReference type="InterPro" id="IPR052233">
    <property type="entry name" value="Rho-type_GEFs"/>
</dbReference>